<dbReference type="EMBL" id="JAFNEN010001170">
    <property type="protein sequence ID" value="KAG8174645.1"/>
    <property type="molecule type" value="Genomic_DNA"/>
</dbReference>
<keyword evidence="3" id="KW-1185">Reference proteome</keyword>
<dbReference type="Proteomes" id="UP000827092">
    <property type="component" value="Unassembled WGS sequence"/>
</dbReference>
<name>A0AAV6TRH2_9ARAC</name>
<organism evidence="2 3">
    <name type="scientific">Oedothorax gibbosus</name>
    <dbReference type="NCBI Taxonomy" id="931172"/>
    <lineage>
        <taxon>Eukaryota</taxon>
        <taxon>Metazoa</taxon>
        <taxon>Ecdysozoa</taxon>
        <taxon>Arthropoda</taxon>
        <taxon>Chelicerata</taxon>
        <taxon>Arachnida</taxon>
        <taxon>Araneae</taxon>
        <taxon>Araneomorphae</taxon>
        <taxon>Entelegynae</taxon>
        <taxon>Araneoidea</taxon>
        <taxon>Linyphiidae</taxon>
        <taxon>Erigoninae</taxon>
        <taxon>Oedothorax</taxon>
    </lineage>
</organism>
<keyword evidence="1" id="KW-0732">Signal</keyword>
<feature type="signal peptide" evidence="1">
    <location>
        <begin position="1"/>
        <end position="21"/>
    </location>
</feature>
<sequence>MKTYILVSLFVVAMLFEGARAGAEDMCPNVPCPEGKSCVKIGFVNMCLATAGKGKKCSAQILPDGSYKGAPTCKPGLVCPNKIGALCQ</sequence>
<proteinExistence type="predicted"/>
<feature type="chain" id="PRO_5043338896" evidence="1">
    <location>
        <begin position="22"/>
        <end position="88"/>
    </location>
</feature>
<gene>
    <name evidence="2" type="ORF">JTE90_001301</name>
</gene>
<reference evidence="2 3" key="1">
    <citation type="journal article" date="2022" name="Nat. Ecol. Evol.">
        <title>A masculinizing supergene underlies an exaggerated male reproductive morph in a spider.</title>
        <authorList>
            <person name="Hendrickx F."/>
            <person name="De Corte Z."/>
            <person name="Sonet G."/>
            <person name="Van Belleghem S.M."/>
            <person name="Kostlbacher S."/>
            <person name="Vangestel C."/>
        </authorList>
    </citation>
    <scope>NUCLEOTIDE SEQUENCE [LARGE SCALE GENOMIC DNA]</scope>
    <source>
        <strain evidence="2">W744_W776</strain>
    </source>
</reference>
<protein>
    <submittedName>
        <fullName evidence="2">Uncharacterized protein</fullName>
    </submittedName>
</protein>
<evidence type="ECO:0000256" key="1">
    <source>
        <dbReference type="SAM" id="SignalP"/>
    </source>
</evidence>
<accession>A0AAV6TRH2</accession>
<comment type="caution">
    <text evidence="2">The sequence shown here is derived from an EMBL/GenBank/DDBJ whole genome shotgun (WGS) entry which is preliminary data.</text>
</comment>
<dbReference type="AlphaFoldDB" id="A0AAV6TRH2"/>
<evidence type="ECO:0000313" key="2">
    <source>
        <dbReference type="EMBL" id="KAG8174645.1"/>
    </source>
</evidence>
<evidence type="ECO:0000313" key="3">
    <source>
        <dbReference type="Proteomes" id="UP000827092"/>
    </source>
</evidence>